<dbReference type="Proteomes" id="UP000789831">
    <property type="component" value="Unassembled WGS sequence"/>
</dbReference>
<comment type="cofactor">
    <cofactor evidence="4">
        <name>heme</name>
        <dbReference type="ChEBI" id="CHEBI:30413"/>
    </cofactor>
</comment>
<dbReference type="Gene3D" id="1.10.630.10">
    <property type="entry name" value="Cytochrome P450"/>
    <property type="match status" value="1"/>
</dbReference>
<keyword evidence="4 5" id="KW-0349">Heme</keyword>
<keyword evidence="7" id="KW-1185">Reference proteome</keyword>
<keyword evidence="5" id="KW-0503">Monooxygenase</keyword>
<accession>A0A9N9FI35</accession>
<evidence type="ECO:0000256" key="2">
    <source>
        <dbReference type="ARBA" id="ARBA00023002"/>
    </source>
</evidence>
<keyword evidence="3 4" id="KW-0408">Iron</keyword>
<reference evidence="6" key="1">
    <citation type="submission" date="2021-06" db="EMBL/GenBank/DDBJ databases">
        <authorList>
            <person name="Kallberg Y."/>
            <person name="Tangrot J."/>
            <person name="Rosling A."/>
        </authorList>
    </citation>
    <scope>NUCLEOTIDE SEQUENCE</scope>
    <source>
        <strain evidence="6">MT106</strain>
    </source>
</reference>
<keyword evidence="1 4" id="KW-0479">Metal-binding</keyword>
<dbReference type="EMBL" id="CAJVPL010000856">
    <property type="protein sequence ID" value="CAG8535101.1"/>
    <property type="molecule type" value="Genomic_DNA"/>
</dbReference>
<sequence>MSKSFGPIFKVHLGQLTWIVINDHKIAKDLFVSRGATFSSRLQFGLSDILLHNGKSVGHSPNSSWWKTMRTLEMQAIRPHLIDNVCFPIISCNVKGFLQQLHLKSGNNITQNPTADIRFCITKILTSIIFGELANDSDNLERYSCLVKKIMAFADVKGTLLSVFSWLKYFGLQKIFEREARQLVAEMDEFSNGLLQQIKHRMIENGPDSETCVSAEILKSVTVDPSFVASPHAHEFKKDENGKYIFDNYDVLTICNDLMIPGVSTMSGALDWIFATLANHPKVQRKIQQELDRVVGKGKFYTMDHNADLHYLKATIKESLRFRTVVNLSPPHCSSQDEIYNGYHIPANTGIVINFNAIHSNPLLHDEPHEFRPERYLDENGHLKKYDEILDPWSFSRGRRTCLGINLAYCNMFTFIGHTLAVFDLELEKDLFTNEPIKINLDAGIGHDFEYLPPEYKLICKVREGIDIEAALA</sequence>
<evidence type="ECO:0000313" key="7">
    <source>
        <dbReference type="Proteomes" id="UP000789831"/>
    </source>
</evidence>
<dbReference type="GO" id="GO:0005506">
    <property type="term" value="F:iron ion binding"/>
    <property type="evidence" value="ECO:0007669"/>
    <property type="project" value="InterPro"/>
</dbReference>
<dbReference type="InterPro" id="IPR002401">
    <property type="entry name" value="Cyt_P450_E_grp-I"/>
</dbReference>
<dbReference type="SUPFAM" id="SSF48264">
    <property type="entry name" value="Cytochrome P450"/>
    <property type="match status" value="1"/>
</dbReference>
<evidence type="ECO:0000313" key="6">
    <source>
        <dbReference type="EMBL" id="CAG8535101.1"/>
    </source>
</evidence>
<evidence type="ECO:0000256" key="3">
    <source>
        <dbReference type="ARBA" id="ARBA00023004"/>
    </source>
</evidence>
<protein>
    <submittedName>
        <fullName evidence="6">12925_t:CDS:1</fullName>
    </submittedName>
</protein>
<dbReference type="GO" id="GO:0004497">
    <property type="term" value="F:monooxygenase activity"/>
    <property type="evidence" value="ECO:0007669"/>
    <property type="project" value="UniProtKB-KW"/>
</dbReference>
<comment type="caution">
    <text evidence="6">The sequence shown here is derived from an EMBL/GenBank/DDBJ whole genome shotgun (WGS) entry which is preliminary data.</text>
</comment>
<dbReference type="PRINTS" id="PR00463">
    <property type="entry name" value="EP450I"/>
</dbReference>
<gene>
    <name evidence="6" type="ORF">AGERDE_LOCUS5904</name>
</gene>
<evidence type="ECO:0000256" key="4">
    <source>
        <dbReference type="PIRSR" id="PIRSR602401-1"/>
    </source>
</evidence>
<proteinExistence type="inferred from homology"/>
<dbReference type="AlphaFoldDB" id="A0A9N9FI35"/>
<keyword evidence="2 5" id="KW-0560">Oxidoreductase</keyword>
<dbReference type="InterPro" id="IPR036396">
    <property type="entry name" value="Cyt_P450_sf"/>
</dbReference>
<dbReference type="PROSITE" id="PS00086">
    <property type="entry name" value="CYTOCHROME_P450"/>
    <property type="match status" value="1"/>
</dbReference>
<dbReference type="InterPro" id="IPR001128">
    <property type="entry name" value="Cyt_P450"/>
</dbReference>
<name>A0A9N9FI35_9GLOM</name>
<dbReference type="OrthoDB" id="1103324at2759"/>
<feature type="binding site" description="axial binding residue" evidence="4">
    <location>
        <position position="402"/>
    </location>
    <ligand>
        <name>heme</name>
        <dbReference type="ChEBI" id="CHEBI:30413"/>
    </ligand>
    <ligandPart>
        <name>Fe</name>
        <dbReference type="ChEBI" id="CHEBI:18248"/>
    </ligandPart>
</feature>
<dbReference type="InterPro" id="IPR017972">
    <property type="entry name" value="Cyt_P450_CS"/>
</dbReference>
<dbReference type="PANTHER" id="PTHR46300:SF6">
    <property type="entry name" value="CYTOCHROME P450 2C30"/>
    <property type="match status" value="1"/>
</dbReference>
<dbReference type="Pfam" id="PF00067">
    <property type="entry name" value="p450"/>
    <property type="match status" value="1"/>
</dbReference>
<organism evidence="6 7">
    <name type="scientific">Ambispora gerdemannii</name>
    <dbReference type="NCBI Taxonomy" id="144530"/>
    <lineage>
        <taxon>Eukaryota</taxon>
        <taxon>Fungi</taxon>
        <taxon>Fungi incertae sedis</taxon>
        <taxon>Mucoromycota</taxon>
        <taxon>Glomeromycotina</taxon>
        <taxon>Glomeromycetes</taxon>
        <taxon>Archaeosporales</taxon>
        <taxon>Ambisporaceae</taxon>
        <taxon>Ambispora</taxon>
    </lineage>
</organism>
<evidence type="ECO:0000256" key="1">
    <source>
        <dbReference type="ARBA" id="ARBA00022723"/>
    </source>
</evidence>
<dbReference type="GO" id="GO:0016705">
    <property type="term" value="F:oxidoreductase activity, acting on paired donors, with incorporation or reduction of molecular oxygen"/>
    <property type="evidence" value="ECO:0007669"/>
    <property type="project" value="InterPro"/>
</dbReference>
<dbReference type="PRINTS" id="PR00385">
    <property type="entry name" value="P450"/>
</dbReference>
<dbReference type="PANTHER" id="PTHR46300">
    <property type="entry name" value="P450, PUTATIVE (EUROFUNG)-RELATED-RELATED"/>
    <property type="match status" value="1"/>
</dbReference>
<feature type="non-terminal residue" evidence="6">
    <location>
        <position position="1"/>
    </location>
</feature>
<evidence type="ECO:0000256" key="5">
    <source>
        <dbReference type="RuleBase" id="RU000461"/>
    </source>
</evidence>
<dbReference type="InterPro" id="IPR050364">
    <property type="entry name" value="Cytochrome_P450_fung"/>
</dbReference>
<dbReference type="GO" id="GO:0020037">
    <property type="term" value="F:heme binding"/>
    <property type="evidence" value="ECO:0007669"/>
    <property type="project" value="InterPro"/>
</dbReference>
<comment type="similarity">
    <text evidence="5">Belongs to the cytochrome P450 family.</text>
</comment>